<dbReference type="EMBL" id="JXTB01000482">
    <property type="protein sequence ID" value="PON38898.1"/>
    <property type="molecule type" value="Genomic_DNA"/>
</dbReference>
<comment type="caution">
    <text evidence="2">The sequence shown here is derived from an EMBL/GenBank/DDBJ whole genome shotgun (WGS) entry which is preliminary data.</text>
</comment>
<evidence type="ECO:0000313" key="2">
    <source>
        <dbReference type="EMBL" id="PON38898.1"/>
    </source>
</evidence>
<evidence type="ECO:0000313" key="3">
    <source>
        <dbReference type="Proteomes" id="UP000237105"/>
    </source>
</evidence>
<name>A0A2P5AQS1_PARAD</name>
<dbReference type="Proteomes" id="UP000237105">
    <property type="component" value="Unassembled WGS sequence"/>
</dbReference>
<accession>A0A2P5AQS1</accession>
<sequence>MHVSHPSTAPTPSVTPHSPSPHELTLTSIGASGSGLDRLQWSRLDHAQCWASWADILGPQC</sequence>
<proteinExistence type="predicted"/>
<keyword evidence="3" id="KW-1185">Reference proteome</keyword>
<dbReference type="AlphaFoldDB" id="A0A2P5AQS1"/>
<evidence type="ECO:0000256" key="1">
    <source>
        <dbReference type="SAM" id="MobiDB-lite"/>
    </source>
</evidence>
<protein>
    <submittedName>
        <fullName evidence="2">Uncharacterized protein</fullName>
    </submittedName>
</protein>
<gene>
    <name evidence="2" type="ORF">PanWU01x14_309240</name>
</gene>
<reference evidence="3" key="1">
    <citation type="submission" date="2016-06" db="EMBL/GenBank/DDBJ databases">
        <title>Parallel loss of symbiosis genes in relatives of nitrogen-fixing non-legume Parasponia.</title>
        <authorList>
            <person name="Van Velzen R."/>
            <person name="Holmer R."/>
            <person name="Bu F."/>
            <person name="Rutten L."/>
            <person name="Van Zeijl A."/>
            <person name="Liu W."/>
            <person name="Santuari L."/>
            <person name="Cao Q."/>
            <person name="Sharma T."/>
            <person name="Shen D."/>
            <person name="Roswanjaya Y."/>
            <person name="Wardhani T."/>
            <person name="Kalhor M.S."/>
            <person name="Jansen J."/>
            <person name="Van den Hoogen J."/>
            <person name="Gungor B."/>
            <person name="Hartog M."/>
            <person name="Hontelez J."/>
            <person name="Verver J."/>
            <person name="Yang W.-C."/>
            <person name="Schijlen E."/>
            <person name="Repin R."/>
            <person name="Schilthuizen M."/>
            <person name="Schranz E."/>
            <person name="Heidstra R."/>
            <person name="Miyata K."/>
            <person name="Fedorova E."/>
            <person name="Kohlen W."/>
            <person name="Bisseling T."/>
            <person name="Smit S."/>
            <person name="Geurts R."/>
        </authorList>
    </citation>
    <scope>NUCLEOTIDE SEQUENCE [LARGE SCALE GENOMIC DNA]</scope>
    <source>
        <strain evidence="3">cv. WU1-14</strain>
    </source>
</reference>
<feature type="region of interest" description="Disordered" evidence="1">
    <location>
        <begin position="1"/>
        <end position="29"/>
    </location>
</feature>
<feature type="compositionally biased region" description="Low complexity" evidence="1">
    <location>
        <begin position="1"/>
        <end position="17"/>
    </location>
</feature>
<organism evidence="2 3">
    <name type="scientific">Parasponia andersonii</name>
    <name type="common">Sponia andersonii</name>
    <dbReference type="NCBI Taxonomy" id="3476"/>
    <lineage>
        <taxon>Eukaryota</taxon>
        <taxon>Viridiplantae</taxon>
        <taxon>Streptophyta</taxon>
        <taxon>Embryophyta</taxon>
        <taxon>Tracheophyta</taxon>
        <taxon>Spermatophyta</taxon>
        <taxon>Magnoliopsida</taxon>
        <taxon>eudicotyledons</taxon>
        <taxon>Gunneridae</taxon>
        <taxon>Pentapetalae</taxon>
        <taxon>rosids</taxon>
        <taxon>fabids</taxon>
        <taxon>Rosales</taxon>
        <taxon>Cannabaceae</taxon>
        <taxon>Parasponia</taxon>
    </lineage>
</organism>